<sequence length="596" mass="67806">MGRLLKENKVAMLKRGLRQLNKTHFAHISTKAEVARKELKQAHLLLHGNPYDEDRKNEVVQGIQSFWLGVLPIPAVVLDRIIGVCRRFIWAGNFAIVAWKTMFLEKEHGGLGLRDIRKWNDALLSKALWNMHCSKETMWCRWIHHYYSKRNAIWRLQPQKDHPPLLKRLLLIRNTLVQVEGMEAKAIDRIATWMQGGIFKTAEAYFYFAPSGQKQAWSRIVWSSVMPPKFSFHLWATVLRRLPTMDKLCFLEMDRKCKLCSTRDESISHLFFACSFTEDIWKRIRDWATTVYYLWKCRNRVVFESYSPDRDYIVSKIKIQLRCLILVITVVANNRSSASDSSKARSPDSSCFIKSVDHFLARISTLPTGQAKPNEQVPIAEMKGQDKQAVIENIVEEDACETLCAPETSQSINRNPSKGISLSKVEDQGDKVDIDLEDVDNALGKICSKIEDPLCTDVLTGRKEKISYAKVLVEVDVAKELSSEATINLPYGRKESNILNMKICQSSARGCNKRKQPKDELNEKQPTTPLKQARMNKVDAGHVIAAGNDSAKPKGTDSGMVADSNSGKKCYQVLRTRTIVRGVSSQLLLLRNPQKG</sequence>
<reference evidence="2" key="1">
    <citation type="journal article" date="2023" name="Nat. Plants">
        <title>Single-cell RNA sequencing provides a high-resolution roadmap for understanding the multicellular compartmentation of specialized metabolism.</title>
        <authorList>
            <person name="Sun S."/>
            <person name="Shen X."/>
            <person name="Li Y."/>
            <person name="Li Y."/>
            <person name="Wang S."/>
            <person name="Li R."/>
            <person name="Zhang H."/>
            <person name="Shen G."/>
            <person name="Guo B."/>
            <person name="Wei J."/>
            <person name="Xu J."/>
            <person name="St-Pierre B."/>
            <person name="Chen S."/>
            <person name="Sun C."/>
        </authorList>
    </citation>
    <scope>NUCLEOTIDE SEQUENCE [LARGE SCALE GENOMIC DNA]</scope>
</reference>
<evidence type="ECO:0000313" key="1">
    <source>
        <dbReference type="EMBL" id="KAI5657004.1"/>
    </source>
</evidence>
<proteinExistence type="predicted"/>
<protein>
    <submittedName>
        <fullName evidence="1">Uncharacterized protein</fullName>
    </submittedName>
</protein>
<accession>A0ACC0A8Q6</accession>
<gene>
    <name evidence="1" type="ORF">M9H77_25797</name>
</gene>
<comment type="caution">
    <text evidence="1">The sequence shown here is derived from an EMBL/GenBank/DDBJ whole genome shotgun (WGS) entry which is preliminary data.</text>
</comment>
<evidence type="ECO:0000313" key="2">
    <source>
        <dbReference type="Proteomes" id="UP001060085"/>
    </source>
</evidence>
<dbReference type="EMBL" id="CM044706">
    <property type="protein sequence ID" value="KAI5657004.1"/>
    <property type="molecule type" value="Genomic_DNA"/>
</dbReference>
<name>A0ACC0A8Q6_CATRO</name>
<keyword evidence="2" id="KW-1185">Reference proteome</keyword>
<organism evidence="1 2">
    <name type="scientific">Catharanthus roseus</name>
    <name type="common">Madagascar periwinkle</name>
    <name type="synonym">Vinca rosea</name>
    <dbReference type="NCBI Taxonomy" id="4058"/>
    <lineage>
        <taxon>Eukaryota</taxon>
        <taxon>Viridiplantae</taxon>
        <taxon>Streptophyta</taxon>
        <taxon>Embryophyta</taxon>
        <taxon>Tracheophyta</taxon>
        <taxon>Spermatophyta</taxon>
        <taxon>Magnoliopsida</taxon>
        <taxon>eudicotyledons</taxon>
        <taxon>Gunneridae</taxon>
        <taxon>Pentapetalae</taxon>
        <taxon>asterids</taxon>
        <taxon>lamiids</taxon>
        <taxon>Gentianales</taxon>
        <taxon>Apocynaceae</taxon>
        <taxon>Rauvolfioideae</taxon>
        <taxon>Vinceae</taxon>
        <taxon>Catharanthinae</taxon>
        <taxon>Catharanthus</taxon>
    </lineage>
</organism>
<dbReference type="Proteomes" id="UP001060085">
    <property type="component" value="Linkage Group LG06"/>
</dbReference>